<keyword evidence="2" id="KW-0597">Phosphoprotein</keyword>
<proteinExistence type="predicted"/>
<dbReference type="Pfam" id="PF00550">
    <property type="entry name" value="PP-binding"/>
    <property type="match status" value="1"/>
</dbReference>
<evidence type="ECO:0000313" key="5">
    <source>
        <dbReference type="Proteomes" id="UP001178507"/>
    </source>
</evidence>
<dbReference type="EMBL" id="CAUJNA010000868">
    <property type="protein sequence ID" value="CAJ1382052.1"/>
    <property type="molecule type" value="Genomic_DNA"/>
</dbReference>
<dbReference type="Gene3D" id="1.25.40.10">
    <property type="entry name" value="Tetratricopeptide repeat domain"/>
    <property type="match status" value="4"/>
</dbReference>
<dbReference type="SUPFAM" id="SSF47336">
    <property type="entry name" value="ACP-like"/>
    <property type="match status" value="1"/>
</dbReference>
<dbReference type="InterPro" id="IPR009081">
    <property type="entry name" value="PP-bd_ACP"/>
</dbReference>
<dbReference type="AlphaFoldDB" id="A0AA36MS84"/>
<name>A0AA36MS84_9DINO</name>
<evidence type="ECO:0000256" key="2">
    <source>
        <dbReference type="ARBA" id="ARBA00022553"/>
    </source>
</evidence>
<dbReference type="PROSITE" id="PS50075">
    <property type="entry name" value="CARRIER"/>
    <property type="match status" value="1"/>
</dbReference>
<comment type="caution">
    <text evidence="4">The sequence shown here is derived from an EMBL/GenBank/DDBJ whole genome shotgun (WGS) entry which is preliminary data.</text>
</comment>
<evidence type="ECO:0000259" key="3">
    <source>
        <dbReference type="PROSITE" id="PS50075"/>
    </source>
</evidence>
<gene>
    <name evidence="4" type="ORF">EVOR1521_LOCUS9536</name>
</gene>
<keyword evidence="1" id="KW-0596">Phosphopantetheine</keyword>
<keyword evidence="5" id="KW-1185">Reference proteome</keyword>
<reference evidence="4" key="1">
    <citation type="submission" date="2023-08" db="EMBL/GenBank/DDBJ databases">
        <authorList>
            <person name="Chen Y."/>
            <person name="Shah S."/>
            <person name="Dougan E. K."/>
            <person name="Thang M."/>
            <person name="Chan C."/>
        </authorList>
    </citation>
    <scope>NUCLEOTIDE SEQUENCE</scope>
</reference>
<dbReference type="Proteomes" id="UP001178507">
    <property type="component" value="Unassembled WGS sequence"/>
</dbReference>
<dbReference type="SUPFAM" id="SSF48452">
    <property type="entry name" value="TPR-like"/>
    <property type="match status" value="4"/>
</dbReference>
<dbReference type="Gene3D" id="1.10.1200.10">
    <property type="entry name" value="ACP-like"/>
    <property type="match status" value="1"/>
</dbReference>
<dbReference type="PANTHER" id="PTHR10098">
    <property type="entry name" value="RAPSYN-RELATED"/>
    <property type="match status" value="1"/>
</dbReference>
<sequence>MATELAQVEDLWCSYGRYDEARAAAEEVLRRAKAQQDTQVTADALRALVRCELARARDALYKDSSYRKVILAEAERLSSEELAACRSRHDPRGEAVLQLCCAETLFESRRLPETRRGNKKRQEARALLEKALTVFQELKEPALEAETLLALSAAALAQNEPQQALQLAERAEVEPPRQRARALHACALAIQTGGVQKELFERGIKCTQQAASIWRQLRLQRPLATECLLIAKWYILLDRPRDALSPAKESLQIFKELRDGSAQEALQTLCRCLLGLADVKGALRAAQEGLEALEENSNPRIQVMALDTVVMVHLELDSMYESGNLSEAFECAQRGLSLCRQLQDKRWEASVLHNTAQIYVRQKRLDDALRTVTDSSTMLDDIGEAAHRCTVLQTAIEILMYQGDARAALEVAQEIRRLSKDLGRRGKEANAMLMEAQIYHSISNFESALRLAQEAQAVFQQLGDKKGEGMSWSVVGEIRKSQGDRDEALRACRSTQTLYQQAGDKRSQAYAMKTSTALFVANSSEMEAVKSANEALALARAAGDIKAEVEMLNLVAQATLNSIIKRSQEMRDEDAILYITEHEAKAVRPAREAAALARKMGDKQMTGIATYSVAQCHAVAGRSSASVQAATEARDLFKQTWDRQGEAMAILMLGESLVLDGDTDRGRFQAEEAHDLFKSLGDQEGMEKAEITIRQIQEISGAPAQPQPSQKRAPAAEEVSLAVVEKRMTMDQAVEMVRNVALEALGEVDQIHLDEGLMDMGLDSLGAISFRETLTRQCKINMPQTLTFDYPTLRQVADFMVNI</sequence>
<dbReference type="InterPro" id="IPR036736">
    <property type="entry name" value="ACP-like_sf"/>
</dbReference>
<evidence type="ECO:0000256" key="1">
    <source>
        <dbReference type="ARBA" id="ARBA00022450"/>
    </source>
</evidence>
<dbReference type="InterPro" id="IPR011990">
    <property type="entry name" value="TPR-like_helical_dom_sf"/>
</dbReference>
<organism evidence="4 5">
    <name type="scientific">Effrenium voratum</name>
    <dbReference type="NCBI Taxonomy" id="2562239"/>
    <lineage>
        <taxon>Eukaryota</taxon>
        <taxon>Sar</taxon>
        <taxon>Alveolata</taxon>
        <taxon>Dinophyceae</taxon>
        <taxon>Suessiales</taxon>
        <taxon>Symbiodiniaceae</taxon>
        <taxon>Effrenium</taxon>
    </lineage>
</organism>
<feature type="domain" description="Carrier" evidence="3">
    <location>
        <begin position="728"/>
        <end position="803"/>
    </location>
</feature>
<dbReference type="InterPro" id="IPR020806">
    <property type="entry name" value="PKS_PP-bd"/>
</dbReference>
<protein>
    <recommendedName>
        <fullName evidence="3">Carrier domain-containing protein</fullName>
    </recommendedName>
</protein>
<evidence type="ECO:0000313" key="4">
    <source>
        <dbReference type="EMBL" id="CAJ1382052.1"/>
    </source>
</evidence>
<accession>A0AA36MS84</accession>
<dbReference type="SMART" id="SM00823">
    <property type="entry name" value="PKS_PP"/>
    <property type="match status" value="1"/>
</dbReference>
<dbReference type="GO" id="GO:0031177">
    <property type="term" value="F:phosphopantetheine binding"/>
    <property type="evidence" value="ECO:0007669"/>
    <property type="project" value="InterPro"/>
</dbReference>